<sequence>MLAIFKREFKSYFQNVIGWLFVAALLAVYGLYFYVYNLKNGYPYISYDLKGIGFIMMIAVPILTMRSLSDEKKTKTDQLMLTSPVSVGRIVAGKYLAMAAVYTIDIAIFALSPLVLSIYGKVALSEAYVALFGYWLYGLSCIAVGLFISSISESVIISAILTFAALFLSYMMQSITGLISSSGNLLTKVLNCFDLYTPFENFVSGCFSVTSAAYYVTVTLLLCFLTTQSIQKRRWAFSKKMIGTGAFSAGMIVVMCAICVVVNLVLTALPAKYTSIDCSATKLYSLTNDTKDRVSKLDEDITIYVLNSKKSKDAKIDETINRYKDLSSHIKVKYVDPATSPKFYQDYTDTTPTTNSLIIESKNRSKVIDYNDIYEYDSSSYYYGYQSQSSITGYDAEGQITSAIEYVTMDADELPVIYQITGHNETEIGSNFQSVVSKANANLKSLELFNEEKVPEDATAIIINSPTVDFNEEDAQKVIDYLNGGGKALIVGCYAYNDELTNFNKILAAYNVSFKTGVVAENDSSKYYQNPLYLLPTVETTDYTSDATDGYVFLAGSCAISYPEDTDDVTYTKLLSTSDSAVLKKDWKNITTSKAEDADENGPFTTGLAVNDSSTGASIVVFGTPYVVDDSYDNAVSGNNADMFKDVISSMTGNVELASSVIPVKDYTLSNITINTLQAVITGLIIMIAVPILLIIIGIVVWAMRRKK</sequence>
<keyword evidence="2" id="KW-1003">Cell membrane</keyword>
<feature type="transmembrane region" description="Helical" evidence="6">
    <location>
        <begin position="47"/>
        <end position="65"/>
    </location>
</feature>
<dbReference type="EMBL" id="CVRQ01000020">
    <property type="protein sequence ID" value="CRL38174.1"/>
    <property type="molecule type" value="Genomic_DNA"/>
</dbReference>
<evidence type="ECO:0000256" key="3">
    <source>
        <dbReference type="ARBA" id="ARBA00022692"/>
    </source>
</evidence>
<keyword evidence="4 6" id="KW-1133">Transmembrane helix</keyword>
<dbReference type="PANTHER" id="PTHR30294">
    <property type="entry name" value="MEMBRANE COMPONENT OF ABC TRANSPORTER YHHJ-RELATED"/>
    <property type="match status" value="1"/>
</dbReference>
<dbReference type="InterPro" id="IPR055396">
    <property type="entry name" value="DUF7088"/>
</dbReference>
<dbReference type="Pfam" id="PF12698">
    <property type="entry name" value="ABC2_membrane_3"/>
    <property type="match status" value="1"/>
</dbReference>
<evidence type="ECO:0000259" key="8">
    <source>
        <dbReference type="Pfam" id="PF23357"/>
    </source>
</evidence>
<evidence type="ECO:0000256" key="1">
    <source>
        <dbReference type="ARBA" id="ARBA00004651"/>
    </source>
</evidence>
<keyword evidence="5 6" id="KW-0472">Membrane</keyword>
<evidence type="ECO:0000313" key="9">
    <source>
        <dbReference type="EMBL" id="CRL38174.1"/>
    </source>
</evidence>
<dbReference type="PANTHER" id="PTHR30294:SF29">
    <property type="entry name" value="MULTIDRUG ABC TRANSPORTER PERMEASE YBHS-RELATED"/>
    <property type="match status" value="1"/>
</dbReference>
<dbReference type="GO" id="GO:0005886">
    <property type="term" value="C:plasma membrane"/>
    <property type="evidence" value="ECO:0007669"/>
    <property type="project" value="UniProtKB-SubCell"/>
</dbReference>
<gene>
    <name evidence="9" type="ORF">T1815_17601</name>
</gene>
<evidence type="ECO:0000256" key="5">
    <source>
        <dbReference type="ARBA" id="ARBA00023136"/>
    </source>
</evidence>
<evidence type="ECO:0000256" key="2">
    <source>
        <dbReference type="ARBA" id="ARBA00022475"/>
    </source>
</evidence>
<reference evidence="10" key="1">
    <citation type="submission" date="2015-05" db="EMBL/GenBank/DDBJ databases">
        <authorList>
            <consortium name="Pathogen Informatics"/>
        </authorList>
    </citation>
    <scope>NUCLEOTIDE SEQUENCE [LARGE SCALE GENOMIC DNA]</scope>
    <source>
        <strain evidence="10">T1-815</strain>
    </source>
</reference>
<feature type="transmembrane region" description="Helical" evidence="6">
    <location>
        <begin position="128"/>
        <end position="148"/>
    </location>
</feature>
<dbReference type="Proteomes" id="UP000049472">
    <property type="component" value="Unassembled WGS sequence"/>
</dbReference>
<evidence type="ECO:0000313" key="10">
    <source>
        <dbReference type="Proteomes" id="UP000049472"/>
    </source>
</evidence>
<evidence type="ECO:0000259" key="7">
    <source>
        <dbReference type="Pfam" id="PF12698"/>
    </source>
</evidence>
<dbReference type="AlphaFoldDB" id="A0A0M6WLY3"/>
<protein>
    <submittedName>
        <fullName evidence="9">ABC-type transport system involved in multi-copper enzyme maturation, permease component</fullName>
    </submittedName>
</protein>
<dbReference type="GO" id="GO:0140359">
    <property type="term" value="F:ABC-type transporter activity"/>
    <property type="evidence" value="ECO:0007669"/>
    <property type="project" value="InterPro"/>
</dbReference>
<accession>A0A0M6WLY3</accession>
<dbReference type="Pfam" id="PF23357">
    <property type="entry name" value="DUF7088"/>
    <property type="match status" value="1"/>
</dbReference>
<feature type="transmembrane region" description="Helical" evidence="6">
    <location>
        <begin position="95"/>
        <end position="116"/>
    </location>
</feature>
<keyword evidence="3 6" id="KW-0812">Transmembrane</keyword>
<comment type="subcellular location">
    <subcellularLocation>
        <location evidence="1">Cell membrane</location>
        <topology evidence="1">Multi-pass membrane protein</topology>
    </subcellularLocation>
</comment>
<evidence type="ECO:0000256" key="4">
    <source>
        <dbReference type="ARBA" id="ARBA00022989"/>
    </source>
</evidence>
<feature type="transmembrane region" description="Helical" evidence="6">
    <location>
        <begin position="202"/>
        <end position="225"/>
    </location>
</feature>
<evidence type="ECO:0000256" key="6">
    <source>
        <dbReference type="SAM" id="Phobius"/>
    </source>
</evidence>
<keyword evidence="10" id="KW-1185">Reference proteome</keyword>
<feature type="transmembrane region" description="Helical" evidence="6">
    <location>
        <begin position="679"/>
        <end position="704"/>
    </location>
</feature>
<proteinExistence type="predicted"/>
<name>A0A0M6WLY3_9FIRM</name>
<dbReference type="InterPro" id="IPR051449">
    <property type="entry name" value="ABC-2_transporter_component"/>
</dbReference>
<dbReference type="RefSeq" id="WP_055061910.1">
    <property type="nucleotide sequence ID" value="NZ_CVRQ01000020.1"/>
</dbReference>
<feature type="transmembrane region" description="Helical" evidence="6">
    <location>
        <begin position="155"/>
        <end position="182"/>
    </location>
</feature>
<feature type="transmembrane region" description="Helical" evidence="6">
    <location>
        <begin position="12"/>
        <end position="35"/>
    </location>
</feature>
<organism evidence="9 10">
    <name type="scientific">Agathobacter rectalis</name>
    <dbReference type="NCBI Taxonomy" id="39491"/>
    <lineage>
        <taxon>Bacteria</taxon>
        <taxon>Bacillati</taxon>
        <taxon>Bacillota</taxon>
        <taxon>Clostridia</taxon>
        <taxon>Lachnospirales</taxon>
        <taxon>Lachnospiraceae</taxon>
        <taxon>Agathobacter</taxon>
    </lineage>
</organism>
<feature type="domain" description="ABC-2 type transporter transmembrane" evidence="7">
    <location>
        <begin position="41"/>
        <end position="244"/>
    </location>
</feature>
<feature type="domain" description="DUF7088" evidence="8">
    <location>
        <begin position="281"/>
        <end position="349"/>
    </location>
</feature>
<feature type="transmembrane region" description="Helical" evidence="6">
    <location>
        <begin position="246"/>
        <end position="269"/>
    </location>
</feature>
<dbReference type="InterPro" id="IPR013525">
    <property type="entry name" value="ABC2_TM"/>
</dbReference>